<gene>
    <name evidence="1" type="ORF">H9647_02280</name>
</gene>
<keyword evidence="2" id="KW-1185">Reference proteome</keyword>
<name>A0ABR8STS4_9BACL</name>
<evidence type="ECO:0000313" key="1">
    <source>
        <dbReference type="EMBL" id="MBD7966881.1"/>
    </source>
</evidence>
<reference evidence="1 2" key="1">
    <citation type="submission" date="2020-08" db="EMBL/GenBank/DDBJ databases">
        <title>A Genomic Blueprint of the Chicken Gut Microbiome.</title>
        <authorList>
            <person name="Gilroy R."/>
            <person name="Ravi A."/>
            <person name="Getino M."/>
            <person name="Pursley I."/>
            <person name="Horton D.L."/>
            <person name="Alikhan N.-F."/>
            <person name="Baker D."/>
            <person name="Gharbi K."/>
            <person name="Hall N."/>
            <person name="Watson M."/>
            <person name="Adriaenssens E.M."/>
            <person name="Foster-Nyarko E."/>
            <person name="Jarju S."/>
            <person name="Secka A."/>
            <person name="Antonio M."/>
            <person name="Oren A."/>
            <person name="Chaudhuri R."/>
            <person name="La Ragione R.M."/>
            <person name="Hildebrand F."/>
            <person name="Pallen M.J."/>
        </authorList>
    </citation>
    <scope>NUCLEOTIDE SEQUENCE [LARGE SCALE GENOMIC DNA]</scope>
    <source>
        <strain evidence="1 2">Sa2BVA9</strain>
    </source>
</reference>
<protein>
    <submittedName>
        <fullName evidence="1">Uncharacterized protein</fullName>
    </submittedName>
</protein>
<dbReference type="PROSITE" id="PS51257">
    <property type="entry name" value="PROKAR_LIPOPROTEIN"/>
    <property type="match status" value="1"/>
</dbReference>
<organism evidence="1 2">
    <name type="scientific">Paenibacillus gallinarum</name>
    <dbReference type="NCBI Taxonomy" id="2762232"/>
    <lineage>
        <taxon>Bacteria</taxon>
        <taxon>Bacillati</taxon>
        <taxon>Bacillota</taxon>
        <taxon>Bacilli</taxon>
        <taxon>Bacillales</taxon>
        <taxon>Paenibacillaceae</taxon>
        <taxon>Paenibacillus</taxon>
    </lineage>
</organism>
<dbReference type="EMBL" id="JACSQL010000001">
    <property type="protein sequence ID" value="MBD7966881.1"/>
    <property type="molecule type" value="Genomic_DNA"/>
</dbReference>
<accession>A0ABR8STS4</accession>
<proteinExistence type="predicted"/>
<dbReference type="Proteomes" id="UP000608071">
    <property type="component" value="Unassembled WGS sequence"/>
</dbReference>
<evidence type="ECO:0000313" key="2">
    <source>
        <dbReference type="Proteomes" id="UP000608071"/>
    </source>
</evidence>
<comment type="caution">
    <text evidence="1">The sequence shown here is derived from an EMBL/GenBank/DDBJ whole genome shotgun (WGS) entry which is preliminary data.</text>
</comment>
<sequence>MDNRSRWAIVALLFMVILTACGKEEDTAFQIFMTDDQGSIVGIEDELQSKLQEKFGDRVTIEVISSPIYNQQKILLEYVGKANDLMIMPENDMKSYGRQGSHIALEDAFNPETYSRGFFEGGTYEIDENGDMSKDMVTGDHLFGIPLDEMTIFKELNYPAKNLFATIPVSTSDIALAKEVLKFMTESN</sequence>
<dbReference type="RefSeq" id="WP_191797806.1">
    <property type="nucleotide sequence ID" value="NZ_JACSQL010000001.1"/>
</dbReference>